<dbReference type="Gene3D" id="3.40.50.410">
    <property type="entry name" value="von Willebrand factor, type A domain"/>
    <property type="match status" value="1"/>
</dbReference>
<evidence type="ECO:0000259" key="2">
    <source>
        <dbReference type="Pfam" id="PF01882"/>
    </source>
</evidence>
<dbReference type="PANTHER" id="PTHR33608">
    <property type="entry name" value="BLL2464 PROTEIN"/>
    <property type="match status" value="1"/>
</dbReference>
<keyword evidence="4" id="KW-1185">Reference proteome</keyword>
<sequence>MKPTVKLLQLVSALCVAAAVIFLWRLFTSVDIYREPLSGVESSNTIFSLWWLALAAAGILVVIDWLVSRGDSAIRVQRKLPHSLSLGVYAQVQIDIENSSRRDLVIELTELHCDAVDSKGLPLKFSISANSTKVLKYTIYPKDRGAAQFNKTWFRITSRWGFWRHNHFIENAEVVKVYPNFAPIAQSASVTLEHQIARMGIHLQQRRGAGSDFHQLREFREGDAMRQIDWNATSRHHKPIARDYQDEKDQDVFFLLDCGRRLRGKDADLSFFDHALNAVLLTSYIALRQGDGVGLMSFSADQQRWLTPLKHPARINAVMNQLYDLQSTTKASDYLEVAQAFLSKRKKRALVVIITSVREEDASDLQEAIKLLSRQHMVMIASLRDNYFDEKIEEPVANLSSALSCCAITDYLKSRSLVLAKIKTMGALITDALPSQLHIKLVQEYLKLKRSGRF</sequence>
<feature type="domain" description="DUF58" evidence="2">
    <location>
        <begin position="216"/>
        <end position="385"/>
    </location>
</feature>
<dbReference type="RefSeq" id="WP_236986292.1">
    <property type="nucleotide sequence ID" value="NZ_AP023086.1"/>
</dbReference>
<dbReference type="Proteomes" id="UP001320119">
    <property type="component" value="Chromosome"/>
</dbReference>
<dbReference type="KEGG" id="marq:MARGE09_P1009"/>
<dbReference type="InterPro" id="IPR036465">
    <property type="entry name" value="vWFA_dom_sf"/>
</dbReference>
<reference evidence="3 4" key="1">
    <citation type="journal article" date="2022" name="IScience">
        <title>An ultrasensitive nanofiber-based assay for enzymatic hydrolysis and deep-sea microbial degradation of cellulose.</title>
        <authorList>
            <person name="Tsudome M."/>
            <person name="Tachioka M."/>
            <person name="Miyazaki M."/>
            <person name="Uchimura K."/>
            <person name="Tsuda M."/>
            <person name="Takaki Y."/>
            <person name="Deguchi S."/>
        </authorList>
    </citation>
    <scope>NUCLEOTIDE SEQUENCE [LARGE SCALE GENOMIC DNA]</scope>
    <source>
        <strain evidence="3 4">GE09</strain>
    </source>
</reference>
<proteinExistence type="predicted"/>
<keyword evidence="1" id="KW-0472">Membrane</keyword>
<feature type="transmembrane region" description="Helical" evidence="1">
    <location>
        <begin position="7"/>
        <end position="27"/>
    </location>
</feature>
<evidence type="ECO:0000256" key="1">
    <source>
        <dbReference type="SAM" id="Phobius"/>
    </source>
</evidence>
<organism evidence="3 4">
    <name type="scientific">Marinagarivorans cellulosilyticus</name>
    <dbReference type="NCBI Taxonomy" id="2721545"/>
    <lineage>
        <taxon>Bacteria</taxon>
        <taxon>Pseudomonadati</taxon>
        <taxon>Pseudomonadota</taxon>
        <taxon>Gammaproteobacteria</taxon>
        <taxon>Cellvibrionales</taxon>
        <taxon>Cellvibrionaceae</taxon>
        <taxon>Marinagarivorans</taxon>
    </lineage>
</organism>
<dbReference type="EMBL" id="AP023086">
    <property type="protein sequence ID" value="BCD96809.1"/>
    <property type="molecule type" value="Genomic_DNA"/>
</dbReference>
<accession>A0AAN1WFT6</accession>
<dbReference type="InterPro" id="IPR002881">
    <property type="entry name" value="DUF58"/>
</dbReference>
<evidence type="ECO:0000313" key="3">
    <source>
        <dbReference type="EMBL" id="BCD96809.1"/>
    </source>
</evidence>
<name>A0AAN1WFT6_9GAMM</name>
<evidence type="ECO:0000313" key="4">
    <source>
        <dbReference type="Proteomes" id="UP001320119"/>
    </source>
</evidence>
<keyword evidence="1" id="KW-0812">Transmembrane</keyword>
<dbReference type="PANTHER" id="PTHR33608:SF3">
    <property type="entry name" value="SLR2013 PROTEIN"/>
    <property type="match status" value="1"/>
</dbReference>
<gene>
    <name evidence="3" type="ORF">MARGE09_P1009</name>
</gene>
<dbReference type="SUPFAM" id="SSF53300">
    <property type="entry name" value="vWA-like"/>
    <property type="match status" value="1"/>
</dbReference>
<dbReference type="Pfam" id="PF01882">
    <property type="entry name" value="DUF58"/>
    <property type="match status" value="1"/>
</dbReference>
<feature type="transmembrane region" description="Helical" evidence="1">
    <location>
        <begin position="47"/>
        <end position="67"/>
    </location>
</feature>
<keyword evidence="1" id="KW-1133">Transmembrane helix</keyword>
<protein>
    <recommendedName>
        <fullName evidence="2">DUF58 domain-containing protein</fullName>
    </recommendedName>
</protein>
<dbReference type="AlphaFoldDB" id="A0AAN1WFT6"/>